<dbReference type="EMBL" id="JBJKBG010000003">
    <property type="protein sequence ID" value="KAL3746987.1"/>
    <property type="molecule type" value="Genomic_DNA"/>
</dbReference>
<reference evidence="1 2" key="1">
    <citation type="submission" date="2024-11" db="EMBL/GenBank/DDBJ databases">
        <title>Chromosome-level genome assembly of Eucalyptus globulus Labill. provides insights into its genome evolution.</title>
        <authorList>
            <person name="Li X."/>
        </authorList>
    </citation>
    <scope>NUCLEOTIDE SEQUENCE [LARGE SCALE GENOMIC DNA]</scope>
    <source>
        <strain evidence="1">CL2024</strain>
        <tissue evidence="1">Fresh tender leaves</tissue>
    </source>
</reference>
<evidence type="ECO:0000313" key="1">
    <source>
        <dbReference type="EMBL" id="KAL3746987.1"/>
    </source>
</evidence>
<protein>
    <submittedName>
        <fullName evidence="1">Uncharacterized protein</fullName>
    </submittedName>
</protein>
<evidence type="ECO:0000313" key="2">
    <source>
        <dbReference type="Proteomes" id="UP001634007"/>
    </source>
</evidence>
<comment type="caution">
    <text evidence="1">The sequence shown here is derived from an EMBL/GenBank/DDBJ whole genome shotgun (WGS) entry which is preliminary data.</text>
</comment>
<name>A0ABD3L612_EUCGL</name>
<sequence>MTENQFQNLKKRIGAHPNLDRNGPLLHMINPIGGFNEWVVLTYNLQVLGDQIKKNTELREKLDDVVDNYVKHLETLCKIRPPDPTAYPIPIRGGTISPYPSDAMPYWIAMMNQRLEGLEKSFRKMEELMMEKHGA</sequence>
<dbReference type="Proteomes" id="UP001634007">
    <property type="component" value="Unassembled WGS sequence"/>
</dbReference>
<proteinExistence type="predicted"/>
<keyword evidence="2" id="KW-1185">Reference proteome</keyword>
<organism evidence="1 2">
    <name type="scientific">Eucalyptus globulus</name>
    <name type="common">Tasmanian blue gum</name>
    <dbReference type="NCBI Taxonomy" id="34317"/>
    <lineage>
        <taxon>Eukaryota</taxon>
        <taxon>Viridiplantae</taxon>
        <taxon>Streptophyta</taxon>
        <taxon>Embryophyta</taxon>
        <taxon>Tracheophyta</taxon>
        <taxon>Spermatophyta</taxon>
        <taxon>Magnoliopsida</taxon>
        <taxon>eudicotyledons</taxon>
        <taxon>Gunneridae</taxon>
        <taxon>Pentapetalae</taxon>
        <taxon>rosids</taxon>
        <taxon>malvids</taxon>
        <taxon>Myrtales</taxon>
        <taxon>Myrtaceae</taxon>
        <taxon>Myrtoideae</taxon>
        <taxon>Eucalypteae</taxon>
        <taxon>Eucalyptus</taxon>
    </lineage>
</organism>
<gene>
    <name evidence="1" type="ORF">ACJRO7_015860</name>
</gene>
<accession>A0ABD3L612</accession>
<dbReference type="AlphaFoldDB" id="A0ABD3L612"/>